<dbReference type="InterPro" id="IPR014756">
    <property type="entry name" value="Ig_E-set"/>
</dbReference>
<dbReference type="GO" id="GO:0005886">
    <property type="term" value="C:plasma membrane"/>
    <property type="evidence" value="ECO:0007669"/>
    <property type="project" value="TreeGrafter"/>
</dbReference>
<feature type="domain" description="CopC" evidence="6">
    <location>
        <begin position="23"/>
        <end position="119"/>
    </location>
</feature>
<evidence type="ECO:0000313" key="9">
    <source>
        <dbReference type="EMBL" id="CAB4642701.1"/>
    </source>
</evidence>
<evidence type="ECO:0000313" key="7">
    <source>
        <dbReference type="EMBL" id="CAB4552173.1"/>
    </source>
</evidence>
<dbReference type="EMBL" id="CAEZTE010000011">
    <property type="protein sequence ID" value="CAB4557949.1"/>
    <property type="molecule type" value="Genomic_DNA"/>
</dbReference>
<dbReference type="GO" id="GO:0006825">
    <property type="term" value="P:copper ion transport"/>
    <property type="evidence" value="ECO:0007669"/>
    <property type="project" value="InterPro"/>
</dbReference>
<keyword evidence="5" id="KW-1133">Transmembrane helix</keyword>
<dbReference type="GO" id="GO:0005507">
    <property type="term" value="F:copper ion binding"/>
    <property type="evidence" value="ECO:0007669"/>
    <property type="project" value="InterPro"/>
</dbReference>
<dbReference type="AlphaFoldDB" id="A0A6J6CPU1"/>
<keyword evidence="5" id="KW-0812">Transmembrane</keyword>
<evidence type="ECO:0000256" key="3">
    <source>
        <dbReference type="ARBA" id="ARBA00022729"/>
    </source>
</evidence>
<dbReference type="InterPro" id="IPR032694">
    <property type="entry name" value="CopC/D"/>
</dbReference>
<dbReference type="Gene3D" id="2.60.40.1220">
    <property type="match status" value="1"/>
</dbReference>
<organism evidence="7">
    <name type="scientific">freshwater metagenome</name>
    <dbReference type="NCBI Taxonomy" id="449393"/>
    <lineage>
        <taxon>unclassified sequences</taxon>
        <taxon>metagenomes</taxon>
        <taxon>ecological metagenomes</taxon>
    </lineage>
</organism>
<evidence type="ECO:0000313" key="8">
    <source>
        <dbReference type="EMBL" id="CAB4557949.1"/>
    </source>
</evidence>
<evidence type="ECO:0000313" key="11">
    <source>
        <dbReference type="EMBL" id="CAB5114447.1"/>
    </source>
</evidence>
<keyword evidence="5" id="KW-0472">Membrane</keyword>
<evidence type="ECO:0000256" key="2">
    <source>
        <dbReference type="ARBA" id="ARBA00022723"/>
    </source>
</evidence>
<evidence type="ECO:0000256" key="4">
    <source>
        <dbReference type="ARBA" id="ARBA00023008"/>
    </source>
</evidence>
<keyword evidence="2" id="KW-0479">Metal-binding</keyword>
<dbReference type="Pfam" id="PF04234">
    <property type="entry name" value="CopC"/>
    <property type="match status" value="1"/>
</dbReference>
<dbReference type="InterPro" id="IPR014755">
    <property type="entry name" value="Cu-Rt/internalin_Ig-like"/>
</dbReference>
<dbReference type="EMBL" id="CAFBNV010000089">
    <property type="protein sequence ID" value="CAB4967031.1"/>
    <property type="molecule type" value="Genomic_DNA"/>
</dbReference>
<sequence length="168" mass="18235">MPIAALLALIIAAFPTPQGASAHTRLISSTPEVGVTLNTWPTQVKLEFDQALVDIGQEKSNFVVVNNSLGDQVSQDDEVINENVISVSLTPNEVKGPVLVFYRVVSADGHPVEGEFAFNFSEEQSAEVDSINQEPTTDFPLTIYIASAAFIASGIFFAIYSYRRRNLG</sequence>
<dbReference type="SUPFAM" id="SSF81296">
    <property type="entry name" value="E set domains"/>
    <property type="match status" value="1"/>
</dbReference>
<dbReference type="PANTHER" id="PTHR34820:SF4">
    <property type="entry name" value="INNER MEMBRANE PROTEIN YEBZ"/>
    <property type="match status" value="1"/>
</dbReference>
<feature type="transmembrane region" description="Helical" evidence="5">
    <location>
        <begin position="141"/>
        <end position="162"/>
    </location>
</feature>
<evidence type="ECO:0000256" key="1">
    <source>
        <dbReference type="ARBA" id="ARBA00004196"/>
    </source>
</evidence>
<comment type="subcellular location">
    <subcellularLocation>
        <location evidence="1">Cell envelope</location>
    </subcellularLocation>
</comment>
<dbReference type="PANTHER" id="PTHR34820">
    <property type="entry name" value="INNER MEMBRANE PROTEIN YEBZ"/>
    <property type="match status" value="1"/>
</dbReference>
<proteinExistence type="predicted"/>
<reference evidence="7" key="1">
    <citation type="submission" date="2020-05" db="EMBL/GenBank/DDBJ databases">
        <authorList>
            <person name="Chiriac C."/>
            <person name="Salcher M."/>
            <person name="Ghai R."/>
            <person name="Kavagutti S V."/>
        </authorList>
    </citation>
    <scope>NUCLEOTIDE SEQUENCE</scope>
</reference>
<evidence type="ECO:0000259" key="6">
    <source>
        <dbReference type="Pfam" id="PF04234"/>
    </source>
</evidence>
<evidence type="ECO:0000256" key="5">
    <source>
        <dbReference type="SAM" id="Phobius"/>
    </source>
</evidence>
<gene>
    <name evidence="7" type="ORF">UFOPK1508_00505</name>
    <name evidence="8" type="ORF">UFOPK1599_00341</name>
    <name evidence="9" type="ORF">UFOPK2179_00268</name>
    <name evidence="10" type="ORF">UFOPK3883_00913</name>
    <name evidence="11" type="ORF">UFOPK4420_00683</name>
</gene>
<dbReference type="EMBL" id="CAFBRU010000077">
    <property type="protein sequence ID" value="CAB5114447.1"/>
    <property type="molecule type" value="Genomic_DNA"/>
</dbReference>
<evidence type="ECO:0000313" key="10">
    <source>
        <dbReference type="EMBL" id="CAB4967031.1"/>
    </source>
</evidence>
<dbReference type="GO" id="GO:0030313">
    <property type="term" value="C:cell envelope"/>
    <property type="evidence" value="ECO:0007669"/>
    <property type="project" value="UniProtKB-SubCell"/>
</dbReference>
<dbReference type="EMBL" id="CAEZSW010000045">
    <property type="protein sequence ID" value="CAB4552173.1"/>
    <property type="molecule type" value="Genomic_DNA"/>
</dbReference>
<dbReference type="EMBL" id="CAEZWC010000012">
    <property type="protein sequence ID" value="CAB4642701.1"/>
    <property type="molecule type" value="Genomic_DNA"/>
</dbReference>
<name>A0A6J6CPU1_9ZZZZ</name>
<accession>A0A6J6CPU1</accession>
<dbReference type="GO" id="GO:0042597">
    <property type="term" value="C:periplasmic space"/>
    <property type="evidence" value="ECO:0007669"/>
    <property type="project" value="InterPro"/>
</dbReference>
<dbReference type="InterPro" id="IPR007348">
    <property type="entry name" value="CopC_dom"/>
</dbReference>
<keyword evidence="4" id="KW-0186">Copper</keyword>
<protein>
    <submittedName>
        <fullName evidence="7">Unannotated protein</fullName>
    </submittedName>
</protein>
<dbReference type="GO" id="GO:0046688">
    <property type="term" value="P:response to copper ion"/>
    <property type="evidence" value="ECO:0007669"/>
    <property type="project" value="InterPro"/>
</dbReference>
<keyword evidence="3" id="KW-0732">Signal</keyword>